<evidence type="ECO:0000259" key="2">
    <source>
        <dbReference type="Pfam" id="PF13649"/>
    </source>
</evidence>
<reference evidence="3" key="1">
    <citation type="submission" date="2022-10" db="EMBL/GenBank/DDBJ databases">
        <authorList>
            <person name="Yu W.X."/>
        </authorList>
    </citation>
    <scope>NUCLEOTIDE SEQUENCE</scope>
    <source>
        <strain evidence="3">AAT</strain>
    </source>
</reference>
<evidence type="ECO:0000313" key="3">
    <source>
        <dbReference type="EMBL" id="MCW3785019.1"/>
    </source>
</evidence>
<organism evidence="3 4">
    <name type="scientific">Plebeiibacterium sediminum</name>
    <dbReference type="NCBI Taxonomy" id="2992112"/>
    <lineage>
        <taxon>Bacteria</taxon>
        <taxon>Pseudomonadati</taxon>
        <taxon>Bacteroidota</taxon>
        <taxon>Bacteroidia</taxon>
        <taxon>Marinilabiliales</taxon>
        <taxon>Marinilabiliaceae</taxon>
        <taxon>Plebeiibacterium</taxon>
    </lineage>
</organism>
<dbReference type="InterPro" id="IPR029063">
    <property type="entry name" value="SAM-dependent_MTases_sf"/>
</dbReference>
<feature type="domain" description="Methyltransferase" evidence="2">
    <location>
        <begin position="40"/>
        <end position="128"/>
    </location>
</feature>
<dbReference type="GO" id="GO:0008168">
    <property type="term" value="F:methyltransferase activity"/>
    <property type="evidence" value="ECO:0007669"/>
    <property type="project" value="UniProtKB-KW"/>
</dbReference>
<dbReference type="CDD" id="cd02440">
    <property type="entry name" value="AdoMet_MTases"/>
    <property type="match status" value="1"/>
</dbReference>
<keyword evidence="1" id="KW-0808">Transferase</keyword>
<dbReference type="Pfam" id="PF13649">
    <property type="entry name" value="Methyltransf_25"/>
    <property type="match status" value="1"/>
</dbReference>
<dbReference type="PANTHER" id="PTHR43861:SF3">
    <property type="entry name" value="PUTATIVE (AFU_ORTHOLOGUE AFUA_2G14390)-RELATED"/>
    <property type="match status" value="1"/>
</dbReference>
<dbReference type="PANTHER" id="PTHR43861">
    <property type="entry name" value="TRANS-ACONITATE 2-METHYLTRANSFERASE-RELATED"/>
    <property type="match status" value="1"/>
</dbReference>
<evidence type="ECO:0000256" key="1">
    <source>
        <dbReference type="ARBA" id="ARBA00022679"/>
    </source>
</evidence>
<comment type="caution">
    <text evidence="3">The sequence shown here is derived from an EMBL/GenBank/DDBJ whole genome shotgun (WGS) entry which is preliminary data.</text>
</comment>
<dbReference type="Proteomes" id="UP001209229">
    <property type="component" value="Unassembled WGS sequence"/>
</dbReference>
<dbReference type="AlphaFoldDB" id="A0AAE3M1J8"/>
<dbReference type="EMBL" id="JAPDPJ010000001">
    <property type="protein sequence ID" value="MCW3785019.1"/>
    <property type="molecule type" value="Genomic_DNA"/>
</dbReference>
<keyword evidence="3" id="KW-0489">Methyltransferase</keyword>
<proteinExistence type="predicted"/>
<dbReference type="RefSeq" id="WP_301188590.1">
    <property type="nucleotide sequence ID" value="NZ_JAPDPJ010000001.1"/>
</dbReference>
<gene>
    <name evidence="3" type="ORF">OM075_01005</name>
</gene>
<evidence type="ECO:0000313" key="4">
    <source>
        <dbReference type="Proteomes" id="UP001209229"/>
    </source>
</evidence>
<dbReference type="Gene3D" id="3.40.50.150">
    <property type="entry name" value="Vaccinia Virus protein VP39"/>
    <property type="match status" value="1"/>
</dbReference>
<name>A0AAE3M1J8_9BACT</name>
<protein>
    <submittedName>
        <fullName evidence="3">Class I SAM-dependent methyltransferase</fullName>
    </submittedName>
</protein>
<accession>A0AAE3M1J8</accession>
<dbReference type="InterPro" id="IPR041698">
    <property type="entry name" value="Methyltransf_25"/>
</dbReference>
<dbReference type="GO" id="GO:0032259">
    <property type="term" value="P:methylation"/>
    <property type="evidence" value="ECO:0007669"/>
    <property type="project" value="UniProtKB-KW"/>
</dbReference>
<sequence>MKEFWNDRFSSDNYIYGVDPNVVLKDFIDRNKPGVILFPGEGEGRNIVYAAQKGWSAKAIDQSDKGKDKALKLALKNNVNIDYSVDDILTFDYKSESFDAIALVFFHLPEILRKKIHKHLISLLKPNGKIFIVGFTKEQLKYSSGGPKDVNMLYSEELLYEDFRGLEVIKCVTEEMELDEGPGHQGVGSVIEFEAVKN</sequence>
<keyword evidence="4" id="KW-1185">Reference proteome</keyword>
<dbReference type="SUPFAM" id="SSF53335">
    <property type="entry name" value="S-adenosyl-L-methionine-dependent methyltransferases"/>
    <property type="match status" value="1"/>
</dbReference>